<evidence type="ECO:0000313" key="2">
    <source>
        <dbReference type="Proteomes" id="UP001174694"/>
    </source>
</evidence>
<keyword evidence="2" id="KW-1185">Reference proteome</keyword>
<gene>
    <name evidence="1" type="ORF">NKR23_g4110</name>
</gene>
<dbReference type="AlphaFoldDB" id="A0AA38RKD2"/>
<protein>
    <submittedName>
        <fullName evidence="1">Uncharacterized protein</fullName>
    </submittedName>
</protein>
<proteinExistence type="predicted"/>
<comment type="caution">
    <text evidence="1">The sequence shown here is derived from an EMBL/GenBank/DDBJ whole genome shotgun (WGS) entry which is preliminary data.</text>
</comment>
<name>A0AA38RKD2_9PEZI</name>
<evidence type="ECO:0000313" key="1">
    <source>
        <dbReference type="EMBL" id="KAJ9149901.1"/>
    </source>
</evidence>
<sequence>MTNIIEPVDLDLSIQGQWRYHTNACGRIPSDYLSTIICYTVTNLHPQNRTLHGHALLVSEGVDYDLYAHCCPYESLREDAFTNVYTTQYDCQTMFCYTSSYDVAENWTQCIQHAANAKIEEMKKNNASNATELTKNMYSGQCEMIDYKILKKGVQSSGAVPFAHGWTRGTLATVLGAFVMVFVLHHAL</sequence>
<organism evidence="1 2">
    <name type="scientific">Pleurostoma richardsiae</name>
    <dbReference type="NCBI Taxonomy" id="41990"/>
    <lineage>
        <taxon>Eukaryota</taxon>
        <taxon>Fungi</taxon>
        <taxon>Dikarya</taxon>
        <taxon>Ascomycota</taxon>
        <taxon>Pezizomycotina</taxon>
        <taxon>Sordariomycetes</taxon>
        <taxon>Sordariomycetidae</taxon>
        <taxon>Calosphaeriales</taxon>
        <taxon>Pleurostomataceae</taxon>
        <taxon>Pleurostoma</taxon>
    </lineage>
</organism>
<reference evidence="1" key="1">
    <citation type="submission" date="2022-07" db="EMBL/GenBank/DDBJ databases">
        <title>Fungi with potential for degradation of polypropylene.</title>
        <authorList>
            <person name="Gostincar C."/>
        </authorList>
    </citation>
    <scope>NUCLEOTIDE SEQUENCE</scope>
    <source>
        <strain evidence="1">EXF-13308</strain>
    </source>
</reference>
<dbReference type="Proteomes" id="UP001174694">
    <property type="component" value="Unassembled WGS sequence"/>
</dbReference>
<dbReference type="EMBL" id="JANBVO010000009">
    <property type="protein sequence ID" value="KAJ9149901.1"/>
    <property type="molecule type" value="Genomic_DNA"/>
</dbReference>
<accession>A0AA38RKD2</accession>